<gene>
    <name evidence="5" type="ORF">Y5W_00093</name>
</gene>
<dbReference type="Gene3D" id="1.10.10.10">
    <property type="entry name" value="Winged helix-like DNA-binding domain superfamily/Winged helix DNA-binding domain"/>
    <property type="match status" value="1"/>
</dbReference>
<proteinExistence type="predicted"/>
<keyword evidence="6" id="KW-1185">Reference proteome</keyword>
<dbReference type="EMBL" id="ARXX01000001">
    <property type="protein sequence ID" value="MBF5054799.1"/>
    <property type="molecule type" value="Genomic_DNA"/>
</dbReference>
<dbReference type="InterPro" id="IPR000835">
    <property type="entry name" value="HTH_MarR-typ"/>
</dbReference>
<dbReference type="Pfam" id="PF01047">
    <property type="entry name" value="MarR"/>
    <property type="match status" value="1"/>
</dbReference>
<evidence type="ECO:0000256" key="3">
    <source>
        <dbReference type="ARBA" id="ARBA00023163"/>
    </source>
</evidence>
<dbReference type="SUPFAM" id="SSF46785">
    <property type="entry name" value="Winged helix' DNA-binding domain"/>
    <property type="match status" value="1"/>
</dbReference>
<feature type="domain" description="HTH marR-type" evidence="4">
    <location>
        <begin position="8"/>
        <end position="144"/>
    </location>
</feature>
<dbReference type="InterPro" id="IPR036390">
    <property type="entry name" value="WH_DNA-bd_sf"/>
</dbReference>
<comment type="caution">
    <text evidence="5">The sequence shown here is derived from an EMBL/GenBank/DDBJ whole genome shotgun (WGS) entry which is preliminary data.</text>
</comment>
<evidence type="ECO:0000313" key="5">
    <source>
        <dbReference type="EMBL" id="MBF5054799.1"/>
    </source>
</evidence>
<accession>A0ABS0AKZ5</accession>
<dbReference type="PRINTS" id="PR00598">
    <property type="entry name" value="HTHMARR"/>
</dbReference>
<dbReference type="Proteomes" id="UP000662703">
    <property type="component" value="Unassembled WGS sequence"/>
</dbReference>
<dbReference type="SMART" id="SM00347">
    <property type="entry name" value="HTH_MARR"/>
    <property type="match status" value="1"/>
</dbReference>
<reference evidence="5 6" key="1">
    <citation type="submission" date="2012-09" db="EMBL/GenBank/DDBJ databases">
        <title>Genome Sequence of alkane-degrading Bacterium Alcanivorax sp. 521-1.</title>
        <authorList>
            <person name="Lai Q."/>
            <person name="Shao Z."/>
        </authorList>
    </citation>
    <scope>NUCLEOTIDE SEQUENCE [LARGE SCALE GENOMIC DNA]</scope>
    <source>
        <strain evidence="5 6">521-1</strain>
    </source>
</reference>
<keyword evidence="2" id="KW-0238">DNA-binding</keyword>
<keyword evidence="3" id="KW-0804">Transcription</keyword>
<name>A0ABS0AKZ5_9GAMM</name>
<organism evidence="5 6">
    <name type="scientific">Alloalcanivorax profundimaris</name>
    <dbReference type="NCBI Taxonomy" id="2735259"/>
    <lineage>
        <taxon>Bacteria</taxon>
        <taxon>Pseudomonadati</taxon>
        <taxon>Pseudomonadota</taxon>
        <taxon>Gammaproteobacteria</taxon>
        <taxon>Oceanospirillales</taxon>
        <taxon>Alcanivoracaceae</taxon>
        <taxon>Alloalcanivorax</taxon>
    </lineage>
</organism>
<dbReference type="PANTHER" id="PTHR42756:SF1">
    <property type="entry name" value="TRANSCRIPTIONAL REPRESSOR OF EMRAB OPERON"/>
    <property type="match status" value="1"/>
</dbReference>
<dbReference type="PROSITE" id="PS50995">
    <property type="entry name" value="HTH_MARR_2"/>
    <property type="match status" value="1"/>
</dbReference>
<evidence type="ECO:0000259" key="4">
    <source>
        <dbReference type="PROSITE" id="PS50995"/>
    </source>
</evidence>
<evidence type="ECO:0000313" key="6">
    <source>
        <dbReference type="Proteomes" id="UP000662703"/>
    </source>
</evidence>
<sequence length="151" mass="16723">MPDLDLLPMAVMGRLNEASRRLTLEYLTPFFKEHGLQQGEFDVLATLRRAGEPFALGPTQLFEALMISSGGMTNRLDRLEKAGLIRRAPNPADRRGTLVSLTDDGLALIDRLMPAHVANETRALAPLSREEMATLDALLARLIDGLDREEE</sequence>
<keyword evidence="1" id="KW-0805">Transcription regulation</keyword>
<protein>
    <submittedName>
        <fullName evidence="5">MarR family transcriptional regulator</fullName>
    </submittedName>
</protein>
<evidence type="ECO:0000256" key="1">
    <source>
        <dbReference type="ARBA" id="ARBA00023015"/>
    </source>
</evidence>
<dbReference type="PANTHER" id="PTHR42756">
    <property type="entry name" value="TRANSCRIPTIONAL REGULATOR, MARR"/>
    <property type="match status" value="1"/>
</dbReference>
<dbReference type="InterPro" id="IPR036388">
    <property type="entry name" value="WH-like_DNA-bd_sf"/>
</dbReference>
<evidence type="ECO:0000256" key="2">
    <source>
        <dbReference type="ARBA" id="ARBA00023125"/>
    </source>
</evidence>